<dbReference type="Pfam" id="PF01315">
    <property type="entry name" value="Ald_Xan_dh_C"/>
    <property type="match status" value="1"/>
</dbReference>
<dbReference type="InterPro" id="IPR036010">
    <property type="entry name" value="2Fe-2S_ferredoxin-like_sf"/>
</dbReference>
<dbReference type="InterPro" id="IPR002346">
    <property type="entry name" value="Mopterin_DH_FAD-bd"/>
</dbReference>
<keyword evidence="5" id="KW-0285">Flavoprotein</keyword>
<dbReference type="Pfam" id="PF01799">
    <property type="entry name" value="Fer2_2"/>
    <property type="match status" value="1"/>
</dbReference>
<dbReference type="Pfam" id="PF03450">
    <property type="entry name" value="CO_deh_flav_C"/>
    <property type="match status" value="1"/>
</dbReference>
<keyword evidence="8" id="KW-0274">FAD</keyword>
<dbReference type="Pfam" id="PF02738">
    <property type="entry name" value="MoCoBD_1"/>
    <property type="match status" value="1"/>
</dbReference>
<dbReference type="SMART" id="SM01092">
    <property type="entry name" value="CO_deh_flav_C"/>
    <property type="match status" value="1"/>
</dbReference>
<dbReference type="CDD" id="cd00207">
    <property type="entry name" value="fer2"/>
    <property type="match status" value="1"/>
</dbReference>
<dbReference type="Pfam" id="PF20256">
    <property type="entry name" value="MoCoBD_2"/>
    <property type="match status" value="1"/>
</dbReference>
<comment type="similarity">
    <text evidence="3">Belongs to the xanthine dehydrogenase family.</text>
</comment>
<evidence type="ECO:0000256" key="5">
    <source>
        <dbReference type="ARBA" id="ARBA00022630"/>
    </source>
</evidence>
<dbReference type="Gene3D" id="3.30.365.10">
    <property type="entry name" value="Aldehyde oxidase/xanthine dehydrogenase, molybdopterin binding domain"/>
    <property type="match status" value="4"/>
</dbReference>
<dbReference type="Pfam" id="PF00111">
    <property type="entry name" value="Fer2"/>
    <property type="match status" value="1"/>
</dbReference>
<dbReference type="InterPro" id="IPR046867">
    <property type="entry name" value="AldOxase/xan_DH_MoCoBD2"/>
</dbReference>
<dbReference type="PANTHER" id="PTHR45444:SF3">
    <property type="entry name" value="XANTHINE DEHYDROGENASE"/>
    <property type="match status" value="1"/>
</dbReference>
<evidence type="ECO:0000256" key="1">
    <source>
        <dbReference type="ARBA" id="ARBA00001924"/>
    </source>
</evidence>
<feature type="domain" description="FAD-binding PCMH-type" evidence="15">
    <location>
        <begin position="198"/>
        <end position="383"/>
    </location>
</feature>
<evidence type="ECO:0000256" key="6">
    <source>
        <dbReference type="ARBA" id="ARBA00022714"/>
    </source>
</evidence>
<dbReference type="SUPFAM" id="SSF54665">
    <property type="entry name" value="CO dehydrogenase molybdoprotein N-domain-like"/>
    <property type="match status" value="1"/>
</dbReference>
<organism evidence="16 17">
    <name type="scientific">Saccoglossus kowalevskii</name>
    <name type="common">Acorn worm</name>
    <dbReference type="NCBI Taxonomy" id="10224"/>
    <lineage>
        <taxon>Eukaryota</taxon>
        <taxon>Metazoa</taxon>
        <taxon>Hemichordata</taxon>
        <taxon>Enteropneusta</taxon>
        <taxon>Harrimaniidae</taxon>
        <taxon>Saccoglossus</taxon>
    </lineage>
</organism>
<dbReference type="InterPro" id="IPR016167">
    <property type="entry name" value="FAD-bd_PCMH_sub1"/>
</dbReference>
<dbReference type="InterPro" id="IPR008274">
    <property type="entry name" value="AldOxase/xan_DH_MoCoBD1"/>
</dbReference>
<accession>A0ABM0MKX1</accession>
<dbReference type="Gene3D" id="1.10.150.120">
    <property type="entry name" value="[2Fe-2S]-binding domain"/>
    <property type="match status" value="1"/>
</dbReference>
<evidence type="ECO:0000256" key="9">
    <source>
        <dbReference type="ARBA" id="ARBA00023002"/>
    </source>
</evidence>
<evidence type="ECO:0000259" key="14">
    <source>
        <dbReference type="PROSITE" id="PS51085"/>
    </source>
</evidence>
<evidence type="ECO:0000256" key="12">
    <source>
        <dbReference type="ARBA" id="ARBA00034078"/>
    </source>
</evidence>
<dbReference type="SUPFAM" id="SSF56003">
    <property type="entry name" value="Molybdenum cofactor-binding domain"/>
    <property type="match status" value="1"/>
</dbReference>
<dbReference type="InterPro" id="IPR006058">
    <property type="entry name" value="2Fe2S_fd_BS"/>
</dbReference>
<dbReference type="InterPro" id="IPR036683">
    <property type="entry name" value="CO_DH_flav_C_dom_sf"/>
</dbReference>
<dbReference type="PROSITE" id="PS51085">
    <property type="entry name" value="2FE2S_FER_2"/>
    <property type="match status" value="1"/>
</dbReference>
<dbReference type="Proteomes" id="UP000694865">
    <property type="component" value="Unplaced"/>
</dbReference>
<proteinExistence type="inferred from homology"/>
<evidence type="ECO:0000256" key="11">
    <source>
        <dbReference type="ARBA" id="ARBA00023014"/>
    </source>
</evidence>
<evidence type="ECO:0000256" key="7">
    <source>
        <dbReference type="ARBA" id="ARBA00022723"/>
    </source>
</evidence>
<evidence type="ECO:0000313" key="17">
    <source>
        <dbReference type="RefSeq" id="XP_006820662.1"/>
    </source>
</evidence>
<dbReference type="Pfam" id="PF00941">
    <property type="entry name" value="FAD_binding_5"/>
    <property type="match status" value="1"/>
</dbReference>
<comment type="cofactor">
    <cofactor evidence="1">
        <name>Mo-molybdopterin</name>
        <dbReference type="ChEBI" id="CHEBI:71302"/>
    </cofactor>
</comment>
<dbReference type="SMART" id="SM01008">
    <property type="entry name" value="Ald_Xan_dh_C"/>
    <property type="match status" value="1"/>
</dbReference>
<dbReference type="InterPro" id="IPR036884">
    <property type="entry name" value="2Fe-2S-bd_dom_sf"/>
</dbReference>
<dbReference type="InterPro" id="IPR002888">
    <property type="entry name" value="2Fe-2S-bd"/>
</dbReference>
<keyword evidence="7" id="KW-0479">Metal-binding</keyword>
<evidence type="ECO:0000256" key="4">
    <source>
        <dbReference type="ARBA" id="ARBA00022505"/>
    </source>
</evidence>
<dbReference type="PROSITE" id="PS00197">
    <property type="entry name" value="2FE2S_FER_1"/>
    <property type="match status" value="1"/>
</dbReference>
<evidence type="ECO:0000256" key="8">
    <source>
        <dbReference type="ARBA" id="ARBA00022827"/>
    </source>
</evidence>
<evidence type="ECO:0000313" key="16">
    <source>
        <dbReference type="Proteomes" id="UP000694865"/>
    </source>
</evidence>
<evidence type="ECO:0000256" key="13">
    <source>
        <dbReference type="SAM" id="MobiDB-lite"/>
    </source>
</evidence>
<dbReference type="Gene3D" id="3.30.390.50">
    <property type="entry name" value="CO dehydrogenase flavoprotein, C-terminal domain"/>
    <property type="match status" value="1"/>
</dbReference>
<comment type="cofactor">
    <cofactor evidence="12">
        <name>[2Fe-2S] cluster</name>
        <dbReference type="ChEBI" id="CHEBI:190135"/>
    </cofactor>
</comment>
<dbReference type="PIRSF" id="PIRSF000127">
    <property type="entry name" value="Xanthine_DH"/>
    <property type="match status" value="1"/>
</dbReference>
<dbReference type="RefSeq" id="XP_006820662.1">
    <property type="nucleotide sequence ID" value="XM_006820599.1"/>
</dbReference>
<dbReference type="InterPro" id="IPR016208">
    <property type="entry name" value="Ald_Oxase/xanthine_DH-like"/>
</dbReference>
<dbReference type="InterPro" id="IPR036856">
    <property type="entry name" value="Ald_Oxase/Xan_DH_a/b_sf"/>
</dbReference>
<dbReference type="PROSITE" id="PS51387">
    <property type="entry name" value="FAD_PCMH"/>
    <property type="match status" value="1"/>
</dbReference>
<dbReference type="Gene3D" id="3.90.1170.50">
    <property type="entry name" value="Aldehyde oxidase/xanthine dehydrogenase, a/b hammerhead"/>
    <property type="match status" value="1"/>
</dbReference>
<evidence type="ECO:0000256" key="3">
    <source>
        <dbReference type="ARBA" id="ARBA00006849"/>
    </source>
</evidence>
<keyword evidence="16" id="KW-1185">Reference proteome</keyword>
<keyword evidence="4" id="KW-0500">Molybdenum</keyword>
<dbReference type="SUPFAM" id="SSF56176">
    <property type="entry name" value="FAD-binding/transporter-associated domain-like"/>
    <property type="match status" value="1"/>
</dbReference>
<sequence length="1282" mass="140875">MNLLIYIRKTLGLRGSKLSCGEGGCGACTVMLSKYDHQQKKILHYAINACYTPVCSVHGMAITTVEGVGSRTKLHPVQERLAKYHGLQCGFCTPGMVMSMYSLLRNNQLPAVADIEDALTGNLCRCTGYRPILQAFGTFAQKGCCGSQSECRCDAKCSESYISSLVTGEFAPYNGTQEPIFPSELQLNDHYHSKTVSFAGKSVVWIRPTTLSELLKYKSDIPDAILVLGNAEVGFMPKPIGVKCTLLSVSHVQELKQVDLSESSITFGASVTMSRMIEVLRERIAKSPGSTTVVYKALLDMLYMVGDHQLRNVAGIGSHIMTASRLSDLNPLLMVAGVTLNIASHKDGLNTLPLNSDFYTGYRSTVLSSDQVLVSLSIPCSKENEYCAGYKVKKYVHRRDKNTDIISSGMRVLFERNTDKVKEISICFSGMGPTIVMATSVSKHIVGRKWNESLLTEVMHLLSEQFPLASQRMADYRKALLQSFFLKFYIKVNEHCGVMNIVQLPDSHRSAVTTTDKIALRSTQTYQPVPDHQRNSDLVGRPTMNESSSALVTGEAVFLDDMPCQEGELFFSMVTSTRAHARIISVDTHGATSLDGVRCYVGAADVPGNNDWGLSGERLDEQVFASEQVVCYGQCIGGIVADNPKLSSQAAKLVKVQYEDLPHILTIQDAINADSYQPHNTHLTVGDVTSAFDQSDYVIEGEIFLGGQNHYYMEPQCCIVRPGENGEITVFTSCQNLLVVQTRIADTLGIPISKVTCRTRRLGGAFGGKQTFAASLAMKCAVVAQKIAKPVRSTLTRDADMQFVGARHPVLAKYKVGCSKHGILNVVQIKIFLNGGCSLDLSVWVMHELISNLHNAYKIPVYDIEGRICKTNLPSHTAIRGFGSPQSIGIMEAIVDHVANKCGLPPEKVRESNMYDGFSDSLFQDMPDARNMRRCWADCLKKSDYYNRQKDVDNFNSLNRWKKRGIAMIPVKRVMGCFPPHVGGALVHIYLDGSVLLSHGGIEMGQGLYTKTKQIASRVLGISSEYIHIVETSTDKVPNAVPTAASSGTDFFGNAVKNACEILMGRLNPFIKDNPSGTWKEWVNIAYQNRVSLSATGHFNFEGNFGLDCDDPSSSKTAYYFSYSAGCCEVEIDCLTGDHYIRQMDIVLDSGNSLNPALDIGQIEGGFTMGYGYYCIEELRYSAEGELLTRGPGMYKIPWISDTPRRFNVSLLPDAPNKVGIFSAKAAQQTEKGRAPNSERCLPEVRASRKTVFRIKYLSGADSSGSKGGLLRADNTTDWEVP</sequence>
<dbReference type="SUPFAM" id="SSF47741">
    <property type="entry name" value="CO dehydrogenase ISP C-domain like"/>
    <property type="match status" value="1"/>
</dbReference>
<keyword evidence="10" id="KW-0408">Iron</keyword>
<keyword evidence="11" id="KW-0411">Iron-sulfur</keyword>
<dbReference type="Gene3D" id="3.10.20.30">
    <property type="match status" value="1"/>
</dbReference>
<dbReference type="InterPro" id="IPR016169">
    <property type="entry name" value="FAD-bd_PCMH_sub2"/>
</dbReference>
<dbReference type="Gene3D" id="3.30.465.10">
    <property type="match status" value="1"/>
</dbReference>
<dbReference type="InterPro" id="IPR001041">
    <property type="entry name" value="2Fe-2S_ferredoxin-type"/>
</dbReference>
<dbReference type="InterPro" id="IPR036318">
    <property type="entry name" value="FAD-bd_PCMH-like_sf"/>
</dbReference>
<dbReference type="GeneID" id="102808189"/>
<evidence type="ECO:0000259" key="15">
    <source>
        <dbReference type="PROSITE" id="PS51387"/>
    </source>
</evidence>
<reference evidence="17" key="1">
    <citation type="submission" date="2025-08" db="UniProtKB">
        <authorList>
            <consortium name="RefSeq"/>
        </authorList>
    </citation>
    <scope>IDENTIFICATION</scope>
    <source>
        <tissue evidence="17">Testes</tissue>
    </source>
</reference>
<feature type="domain" description="2Fe-2S ferredoxin-type" evidence="14">
    <location>
        <begin position="1"/>
        <end position="68"/>
    </location>
</feature>
<evidence type="ECO:0000256" key="10">
    <source>
        <dbReference type="ARBA" id="ARBA00023004"/>
    </source>
</evidence>
<name>A0ABM0MKX1_SACKO</name>
<protein>
    <submittedName>
        <fullName evidence="17">Xanthine dehydrogenase/oxidase-like</fullName>
    </submittedName>
</protein>
<keyword evidence="6" id="KW-0001">2Fe-2S</keyword>
<keyword evidence="9" id="KW-0560">Oxidoreductase</keyword>
<dbReference type="InterPro" id="IPR012675">
    <property type="entry name" value="Beta-grasp_dom_sf"/>
</dbReference>
<dbReference type="SUPFAM" id="SSF55447">
    <property type="entry name" value="CO dehydrogenase flavoprotein C-terminal domain-like"/>
    <property type="match status" value="1"/>
</dbReference>
<gene>
    <name evidence="17" type="primary">LOC102808189</name>
</gene>
<dbReference type="InterPro" id="IPR000674">
    <property type="entry name" value="Ald_Oxase/Xan_DH_a/b"/>
</dbReference>
<dbReference type="Gene3D" id="3.30.43.10">
    <property type="entry name" value="Uridine Diphospho-n-acetylenolpyruvylglucosamine Reductase, domain 2"/>
    <property type="match status" value="1"/>
</dbReference>
<dbReference type="InterPro" id="IPR005107">
    <property type="entry name" value="CO_DH_flav_C"/>
</dbReference>
<dbReference type="SUPFAM" id="SSF54292">
    <property type="entry name" value="2Fe-2S ferredoxin-like"/>
    <property type="match status" value="1"/>
</dbReference>
<comment type="cofactor">
    <cofactor evidence="2">
        <name>FAD</name>
        <dbReference type="ChEBI" id="CHEBI:57692"/>
    </cofactor>
</comment>
<dbReference type="InterPro" id="IPR016166">
    <property type="entry name" value="FAD-bd_PCMH"/>
</dbReference>
<dbReference type="PANTHER" id="PTHR45444">
    <property type="entry name" value="XANTHINE DEHYDROGENASE"/>
    <property type="match status" value="1"/>
</dbReference>
<feature type="region of interest" description="Disordered" evidence="13">
    <location>
        <begin position="1263"/>
        <end position="1282"/>
    </location>
</feature>
<dbReference type="InterPro" id="IPR037165">
    <property type="entry name" value="AldOxase/xan_DH_Mopterin-bd_sf"/>
</dbReference>
<evidence type="ECO:0000256" key="2">
    <source>
        <dbReference type="ARBA" id="ARBA00001974"/>
    </source>
</evidence>